<evidence type="ECO:0008006" key="3">
    <source>
        <dbReference type="Google" id="ProtNLM"/>
    </source>
</evidence>
<evidence type="ECO:0000313" key="1">
    <source>
        <dbReference type="EMBL" id="KAG7379792.1"/>
    </source>
</evidence>
<proteinExistence type="predicted"/>
<name>A0A8T1VEX7_9STRA</name>
<reference evidence="1" key="1">
    <citation type="submission" date="2021-02" db="EMBL/GenBank/DDBJ databases">
        <authorList>
            <person name="Palmer J.M."/>
        </authorList>
    </citation>
    <scope>NUCLEOTIDE SEQUENCE</scope>
    <source>
        <strain evidence="1">SCRP734</strain>
    </source>
</reference>
<dbReference type="OrthoDB" id="146713at2759"/>
<dbReference type="Proteomes" id="UP000694044">
    <property type="component" value="Unassembled WGS sequence"/>
</dbReference>
<comment type="caution">
    <text evidence="1">The sequence shown here is derived from an EMBL/GenBank/DDBJ whole genome shotgun (WGS) entry which is preliminary data.</text>
</comment>
<keyword evidence="2" id="KW-1185">Reference proteome</keyword>
<dbReference type="EMBL" id="JAGDFM010000329">
    <property type="protein sequence ID" value="KAG7379792.1"/>
    <property type="molecule type" value="Genomic_DNA"/>
</dbReference>
<accession>A0A8T1VEX7</accession>
<protein>
    <recommendedName>
        <fullName evidence="3">RNase H type-1 domain-containing protein</fullName>
    </recommendedName>
</protein>
<dbReference type="AlphaFoldDB" id="A0A8T1VEX7"/>
<evidence type="ECO:0000313" key="2">
    <source>
        <dbReference type="Proteomes" id="UP000694044"/>
    </source>
</evidence>
<gene>
    <name evidence="1" type="ORF">PHYPSEUDO_008134</name>
</gene>
<organism evidence="1 2">
    <name type="scientific">Phytophthora pseudosyringae</name>
    <dbReference type="NCBI Taxonomy" id="221518"/>
    <lineage>
        <taxon>Eukaryota</taxon>
        <taxon>Sar</taxon>
        <taxon>Stramenopiles</taxon>
        <taxon>Oomycota</taxon>
        <taxon>Peronosporomycetes</taxon>
        <taxon>Peronosporales</taxon>
        <taxon>Peronosporaceae</taxon>
        <taxon>Phytophthora</taxon>
    </lineage>
</organism>
<sequence length="166" mass="18139">MKIGKIIRTILGDQWIGAPDKLVGIATGYRLLYAGCVKGRESSGVSGVLVVRVHSLTGQLQVQYISGTEYLGKMRSSQCAMQLGLLKGLRVCKRHAWGPVHVIRDNAVKETTTGEAPQHSILDDTQDGRRRGSQLLDIASERRKQNGTCTDAADNRHGAWNGMDCH</sequence>